<evidence type="ECO:0000313" key="3">
    <source>
        <dbReference type="Proteomes" id="UP000295132"/>
    </source>
</evidence>
<dbReference type="Gene3D" id="1.10.1660.10">
    <property type="match status" value="1"/>
</dbReference>
<name>A0A4R5VHY3_9BACI</name>
<dbReference type="InterPro" id="IPR009061">
    <property type="entry name" value="DNA-bd_dom_put_sf"/>
</dbReference>
<evidence type="ECO:0000259" key="1">
    <source>
        <dbReference type="Pfam" id="PF13411"/>
    </source>
</evidence>
<dbReference type="GO" id="GO:0006355">
    <property type="term" value="P:regulation of DNA-templated transcription"/>
    <property type="evidence" value="ECO:0007669"/>
    <property type="project" value="InterPro"/>
</dbReference>
<gene>
    <name evidence="2" type="ORF">E2K98_28780</name>
</gene>
<dbReference type="EMBL" id="SMYO01000037">
    <property type="protein sequence ID" value="TDK54767.1"/>
    <property type="molecule type" value="Genomic_DNA"/>
</dbReference>
<dbReference type="SUPFAM" id="SSF46955">
    <property type="entry name" value="Putative DNA-binding domain"/>
    <property type="match status" value="1"/>
</dbReference>
<sequence>MENANEFGTLSKEVAIHLNINPNTLRRWSLELEKYEYIFERNNKDQRIYYERDIQALSELKIILDNGQSMENATKLIATKHKERRNAEKTLSVIVNNEENDEKIALSKRELKSMIESAVEETVMKAIEQEREAMFKAFELKMSDTIERRDRILMQSINQTMEEKRLEIATAQEEEKKKGFFARLFSK</sequence>
<accession>A0A4R5VHY3</accession>
<proteinExistence type="predicted"/>
<evidence type="ECO:0000313" key="2">
    <source>
        <dbReference type="EMBL" id="TDK54767.1"/>
    </source>
</evidence>
<protein>
    <submittedName>
        <fullName evidence="2">MerR family transcriptional regulator</fullName>
    </submittedName>
</protein>
<dbReference type="Proteomes" id="UP000295132">
    <property type="component" value="Unassembled WGS sequence"/>
</dbReference>
<dbReference type="RefSeq" id="WP_133340251.1">
    <property type="nucleotide sequence ID" value="NZ_SMYO01000037.1"/>
</dbReference>
<dbReference type="Pfam" id="PF13411">
    <property type="entry name" value="MerR_1"/>
    <property type="match status" value="1"/>
</dbReference>
<dbReference type="AlphaFoldDB" id="A0A4R5VHY3"/>
<dbReference type="GO" id="GO:0003677">
    <property type="term" value="F:DNA binding"/>
    <property type="evidence" value="ECO:0007669"/>
    <property type="project" value="InterPro"/>
</dbReference>
<comment type="caution">
    <text evidence="2">The sequence shown here is derived from an EMBL/GenBank/DDBJ whole genome shotgun (WGS) entry which is preliminary data.</text>
</comment>
<reference evidence="2 3" key="1">
    <citation type="submission" date="2019-03" db="EMBL/GenBank/DDBJ databases">
        <title>Bacillus niacini sp. nov. a Nicotinate-Metabolizing Mesophile Isolated from Soil.</title>
        <authorList>
            <person name="Zhang G."/>
        </authorList>
    </citation>
    <scope>NUCLEOTIDE SEQUENCE [LARGE SCALE GENOMIC DNA]</scope>
    <source>
        <strain evidence="2 3">WN066</strain>
    </source>
</reference>
<organism evidence="2 3">
    <name type="scientific">Bacillus salipaludis</name>
    <dbReference type="NCBI Taxonomy" id="2547811"/>
    <lineage>
        <taxon>Bacteria</taxon>
        <taxon>Bacillati</taxon>
        <taxon>Bacillota</taxon>
        <taxon>Bacilli</taxon>
        <taxon>Bacillales</taxon>
        <taxon>Bacillaceae</taxon>
        <taxon>Bacillus</taxon>
    </lineage>
</organism>
<dbReference type="InterPro" id="IPR000551">
    <property type="entry name" value="MerR-type_HTH_dom"/>
</dbReference>
<feature type="domain" description="HTH merR-type" evidence="1">
    <location>
        <begin position="12"/>
        <end position="78"/>
    </location>
</feature>